<evidence type="ECO:0000256" key="3">
    <source>
        <dbReference type="ARBA" id="ARBA00023125"/>
    </source>
</evidence>
<dbReference type="Pfam" id="PF00126">
    <property type="entry name" value="HTH_1"/>
    <property type="match status" value="1"/>
</dbReference>
<gene>
    <name evidence="6" type="ORF">AA0535_2498</name>
</gene>
<dbReference type="PRINTS" id="PR00039">
    <property type="entry name" value="HTHLYSR"/>
</dbReference>
<feature type="domain" description="HTH lysR-type" evidence="5">
    <location>
        <begin position="4"/>
        <end position="61"/>
    </location>
</feature>
<evidence type="ECO:0000256" key="4">
    <source>
        <dbReference type="ARBA" id="ARBA00023163"/>
    </source>
</evidence>
<sequence>MRREELSDLVVFLAVAEARSFTRAAALLGASQSAISQIVRRLEAGMGVKLLTRNTRNVAPTEAGEQLLATLRPALSDIDAQLSRLSALREKPSGTVRVTSSRHAAETILWPTVGRLLEAYPELVIEISIDSQLTDIITDRFDAGIRLGEQVAKDMIAVPISPELRMAVVGSPDYLASRGVPATPHDLTGHACINIRMQTRGGLYAWEFGRDGRDLKVRVEGPLILNDVPMILHAAAQGVGLACVLEDQALTLLASGRLVRVLQDWCPPFSGYHLYYPDRRELPPAFRILVDALRYRKP</sequence>
<name>A0ABQ0Q5E0_9PROT</name>
<dbReference type="SUPFAM" id="SSF46785">
    <property type="entry name" value="Winged helix' DNA-binding domain"/>
    <property type="match status" value="1"/>
</dbReference>
<dbReference type="Gene3D" id="3.40.190.290">
    <property type="match status" value="1"/>
</dbReference>
<dbReference type="RefSeq" id="WP_264816849.1">
    <property type="nucleotide sequence ID" value="NZ_BAPV01000057.1"/>
</dbReference>
<dbReference type="Proteomes" id="UP001062776">
    <property type="component" value="Unassembled WGS sequence"/>
</dbReference>
<dbReference type="Gene3D" id="1.10.10.10">
    <property type="entry name" value="Winged helix-like DNA-binding domain superfamily/Winged helix DNA-binding domain"/>
    <property type="match status" value="1"/>
</dbReference>
<keyword evidence="2" id="KW-0805">Transcription regulation</keyword>
<dbReference type="InterPro" id="IPR036388">
    <property type="entry name" value="WH-like_DNA-bd_sf"/>
</dbReference>
<accession>A0ABQ0Q5E0</accession>
<dbReference type="PROSITE" id="PS50931">
    <property type="entry name" value="HTH_LYSR"/>
    <property type="match status" value="1"/>
</dbReference>
<comment type="similarity">
    <text evidence="1">Belongs to the LysR transcriptional regulatory family.</text>
</comment>
<dbReference type="SUPFAM" id="SSF53850">
    <property type="entry name" value="Periplasmic binding protein-like II"/>
    <property type="match status" value="1"/>
</dbReference>
<keyword evidence="4" id="KW-0804">Transcription</keyword>
<dbReference type="InterPro" id="IPR058163">
    <property type="entry name" value="LysR-type_TF_proteobact-type"/>
</dbReference>
<comment type="caution">
    <text evidence="6">The sequence shown here is derived from an EMBL/GenBank/DDBJ whole genome shotgun (WGS) entry which is preliminary data.</text>
</comment>
<proteinExistence type="inferred from homology"/>
<dbReference type="PANTHER" id="PTHR30537">
    <property type="entry name" value="HTH-TYPE TRANSCRIPTIONAL REGULATOR"/>
    <property type="match status" value="1"/>
</dbReference>
<keyword evidence="3" id="KW-0238">DNA-binding</keyword>
<protein>
    <submittedName>
        <fullName evidence="6">LysR family transcriptional regulator</fullName>
    </submittedName>
</protein>
<evidence type="ECO:0000313" key="6">
    <source>
        <dbReference type="EMBL" id="GBQ92256.1"/>
    </source>
</evidence>
<keyword evidence="7" id="KW-1185">Reference proteome</keyword>
<evidence type="ECO:0000259" key="5">
    <source>
        <dbReference type="PROSITE" id="PS50931"/>
    </source>
</evidence>
<dbReference type="PANTHER" id="PTHR30537:SF1">
    <property type="entry name" value="HTH-TYPE TRANSCRIPTIONAL REGULATOR PGRR"/>
    <property type="match status" value="1"/>
</dbReference>
<evidence type="ECO:0000256" key="1">
    <source>
        <dbReference type="ARBA" id="ARBA00009437"/>
    </source>
</evidence>
<evidence type="ECO:0000256" key="2">
    <source>
        <dbReference type="ARBA" id="ARBA00023015"/>
    </source>
</evidence>
<reference evidence="6" key="1">
    <citation type="submission" date="2013-04" db="EMBL/GenBank/DDBJ databases">
        <title>The genome sequencing project of 58 acetic acid bacteria.</title>
        <authorList>
            <person name="Okamoto-Kainuma A."/>
            <person name="Ishikawa M."/>
            <person name="Umino S."/>
            <person name="Koizumi Y."/>
            <person name="Shiwa Y."/>
            <person name="Yoshikawa H."/>
            <person name="Matsutani M."/>
            <person name="Matsushita K."/>
        </authorList>
    </citation>
    <scope>NUCLEOTIDE SEQUENCE</scope>
    <source>
        <strain evidence="6">NRIC 0535</strain>
    </source>
</reference>
<dbReference type="InterPro" id="IPR036390">
    <property type="entry name" value="WH_DNA-bd_sf"/>
</dbReference>
<evidence type="ECO:0000313" key="7">
    <source>
        <dbReference type="Proteomes" id="UP001062776"/>
    </source>
</evidence>
<organism evidence="6 7">
    <name type="scientific">Asaia krungthepensis NRIC 0535</name>
    <dbReference type="NCBI Taxonomy" id="1307925"/>
    <lineage>
        <taxon>Bacteria</taxon>
        <taxon>Pseudomonadati</taxon>
        <taxon>Pseudomonadota</taxon>
        <taxon>Alphaproteobacteria</taxon>
        <taxon>Acetobacterales</taxon>
        <taxon>Acetobacteraceae</taxon>
        <taxon>Asaia</taxon>
    </lineage>
</organism>
<dbReference type="InterPro" id="IPR000847">
    <property type="entry name" value="LysR_HTH_N"/>
</dbReference>
<dbReference type="InterPro" id="IPR005119">
    <property type="entry name" value="LysR_subst-bd"/>
</dbReference>
<dbReference type="Pfam" id="PF03466">
    <property type="entry name" value="LysR_substrate"/>
    <property type="match status" value="1"/>
</dbReference>
<dbReference type="EMBL" id="BAPV01000057">
    <property type="protein sequence ID" value="GBQ92256.1"/>
    <property type="molecule type" value="Genomic_DNA"/>
</dbReference>
<dbReference type="CDD" id="cd08474">
    <property type="entry name" value="PBP2_CrgA_like_5"/>
    <property type="match status" value="1"/>
</dbReference>